<protein>
    <submittedName>
        <fullName evidence="2">Putative transcription factor CG1-CAMTA family</fullName>
    </submittedName>
</protein>
<dbReference type="Pfam" id="PF03859">
    <property type="entry name" value="CG-1"/>
    <property type="match status" value="1"/>
</dbReference>
<evidence type="ECO:0000313" key="2">
    <source>
        <dbReference type="EMBL" id="PRQ22288.1"/>
    </source>
</evidence>
<sequence length="79" mass="9444">MIALPFFAYIKSYFVRDSFVLKLKLLTKNCTSFQVGNVNVLRCSYYDHGGENRNFQRRIYSMLEEDYKKSNFQPQLETK</sequence>
<evidence type="ECO:0000313" key="3">
    <source>
        <dbReference type="Proteomes" id="UP000238479"/>
    </source>
</evidence>
<dbReference type="AlphaFoldDB" id="A0A2P6PK29"/>
<dbReference type="EMBL" id="PDCK01000044">
    <property type="protein sequence ID" value="PRQ22288.1"/>
    <property type="molecule type" value="Genomic_DNA"/>
</dbReference>
<gene>
    <name evidence="2" type="ORF">RchiOBHm_Chr6g0248661</name>
</gene>
<comment type="caution">
    <text evidence="2">The sequence shown here is derived from an EMBL/GenBank/DDBJ whole genome shotgun (WGS) entry which is preliminary data.</text>
</comment>
<dbReference type="InterPro" id="IPR005559">
    <property type="entry name" value="CG-1_dom"/>
</dbReference>
<dbReference type="PROSITE" id="PS51437">
    <property type="entry name" value="CG_1"/>
    <property type="match status" value="1"/>
</dbReference>
<organism evidence="2 3">
    <name type="scientific">Rosa chinensis</name>
    <name type="common">China rose</name>
    <dbReference type="NCBI Taxonomy" id="74649"/>
    <lineage>
        <taxon>Eukaryota</taxon>
        <taxon>Viridiplantae</taxon>
        <taxon>Streptophyta</taxon>
        <taxon>Embryophyta</taxon>
        <taxon>Tracheophyta</taxon>
        <taxon>Spermatophyta</taxon>
        <taxon>Magnoliopsida</taxon>
        <taxon>eudicotyledons</taxon>
        <taxon>Gunneridae</taxon>
        <taxon>Pentapetalae</taxon>
        <taxon>rosids</taxon>
        <taxon>fabids</taxon>
        <taxon>Rosales</taxon>
        <taxon>Rosaceae</taxon>
        <taxon>Rosoideae</taxon>
        <taxon>Rosoideae incertae sedis</taxon>
        <taxon>Rosa</taxon>
    </lineage>
</organism>
<evidence type="ECO:0000259" key="1">
    <source>
        <dbReference type="PROSITE" id="PS51437"/>
    </source>
</evidence>
<keyword evidence="3" id="KW-1185">Reference proteome</keyword>
<accession>A0A2P6PK29</accession>
<dbReference type="Gramene" id="PRQ22288">
    <property type="protein sequence ID" value="PRQ22288"/>
    <property type="gene ID" value="RchiOBHm_Chr6g0248661"/>
</dbReference>
<dbReference type="GO" id="GO:0003677">
    <property type="term" value="F:DNA binding"/>
    <property type="evidence" value="ECO:0007669"/>
    <property type="project" value="InterPro"/>
</dbReference>
<feature type="domain" description="CG-1" evidence="1">
    <location>
        <begin position="1"/>
        <end position="79"/>
    </location>
</feature>
<name>A0A2P6PK29_ROSCH</name>
<proteinExistence type="predicted"/>
<dbReference type="Proteomes" id="UP000238479">
    <property type="component" value="Chromosome 6"/>
</dbReference>
<reference evidence="2 3" key="1">
    <citation type="journal article" date="2018" name="Nat. Genet.">
        <title>The Rosa genome provides new insights in the design of modern roses.</title>
        <authorList>
            <person name="Bendahmane M."/>
        </authorList>
    </citation>
    <scope>NUCLEOTIDE SEQUENCE [LARGE SCALE GENOMIC DNA]</scope>
    <source>
        <strain evidence="3">cv. Old Blush</strain>
    </source>
</reference>